<dbReference type="InterPro" id="IPR028889">
    <property type="entry name" value="USP"/>
</dbReference>
<dbReference type="PROSITE" id="PS50235">
    <property type="entry name" value="USP_3"/>
    <property type="match status" value="1"/>
</dbReference>
<keyword evidence="6" id="KW-0378">Hydrolase</keyword>
<dbReference type="AlphaFoldDB" id="A0A9P4LA84"/>
<comment type="caution">
    <text evidence="11">The sequence shown here is derived from an EMBL/GenBank/DDBJ whole genome shotgun (WGS) entry which is preliminary data.</text>
</comment>
<evidence type="ECO:0000259" key="10">
    <source>
        <dbReference type="PROSITE" id="PS50235"/>
    </source>
</evidence>
<dbReference type="CDD" id="cd02662">
    <property type="entry name" value="Peptidase_C19F"/>
    <property type="match status" value="1"/>
</dbReference>
<sequence>MSYEDYPEFEDYQRRWITPESTTTLTSVLLAVVAGAYIVFKVLGLLGYPVWLWIHQLAHMSVGVLRLRGASLVSTDSESSDDTMQRSGGMLGSIFGLNPGSLLQKGVRGVAGAWSRGSSAVPPGLGNISNSCYQNSVIQGLASLPSLREYLSRLAIEYPALTADTTNGALYEMISKLNDPGNHSQHFWIRGKLKSMSTFQQQDAQEYYSKVLDALDEEVKKASSSKRRSSVSWLEATKSLSDLPEAEDKQKAGETVGSEKGQATARQPKIVPNPLDGLLAQRVGCVSCGYSEGLSLIPFNCVTVSLGRNYGYDIRECLDEYTTLEYIDGVECAKCTLLKLKNTLTPLATKAPGSPFEAKLNAVQEALDEEDFEDKTLIKKLNAAKKNWVQSTKSKQAVIARAPKSLVLHINRSSFNEMTGMSYKNTAGVSYPMILDLANWCLGSKPSGSQQPDMSIEEWPRDPRESMLPDSESEPVTTSQFQYRLRAAVTHYGSHGSGHYVCYRPHPRVFSETKESSEDSNAVEEQETFRERWWRFSDESVYAVSEEEAHQGNVFMLFYERIDELISLPPRETDLAVESIAVAQDAPLPPANVTSDAQAVMNEDAAEVPLPDDDDIFDFIPPDPSTVPSIETTVSSQLLAGYNIPPTISMYPTPPPEKTAPERILHDTDGDNEMSEADSEDALSTQLTSDYDSEADIPTPPTPKTISIPPVSPHLMRTAGNAPNRGQGSRQSLPLVSAT</sequence>
<dbReference type="EMBL" id="ML976615">
    <property type="protein sequence ID" value="KAF1847178.1"/>
    <property type="molecule type" value="Genomic_DNA"/>
</dbReference>
<dbReference type="PANTHER" id="PTHR24006">
    <property type="entry name" value="UBIQUITIN CARBOXYL-TERMINAL HYDROLASE"/>
    <property type="match status" value="1"/>
</dbReference>
<feature type="region of interest" description="Disordered" evidence="8">
    <location>
        <begin position="646"/>
        <end position="739"/>
    </location>
</feature>
<feature type="compositionally biased region" description="Basic and acidic residues" evidence="8">
    <location>
        <begin position="659"/>
        <end position="669"/>
    </location>
</feature>
<dbReference type="OrthoDB" id="2020758at2759"/>
<dbReference type="InterPro" id="IPR038765">
    <property type="entry name" value="Papain-like_cys_pep_sf"/>
</dbReference>
<evidence type="ECO:0000256" key="3">
    <source>
        <dbReference type="ARBA" id="ARBA00012759"/>
    </source>
</evidence>
<evidence type="ECO:0000256" key="8">
    <source>
        <dbReference type="SAM" id="MobiDB-lite"/>
    </source>
</evidence>
<dbReference type="GO" id="GO:0006508">
    <property type="term" value="P:proteolysis"/>
    <property type="evidence" value="ECO:0007669"/>
    <property type="project" value="UniProtKB-KW"/>
</dbReference>
<dbReference type="InterPro" id="IPR050164">
    <property type="entry name" value="Peptidase_C19"/>
</dbReference>
<dbReference type="GO" id="GO:0005634">
    <property type="term" value="C:nucleus"/>
    <property type="evidence" value="ECO:0007669"/>
    <property type="project" value="TreeGrafter"/>
</dbReference>
<comment type="similarity">
    <text evidence="2">Belongs to the peptidase C19 family.</text>
</comment>
<feature type="domain" description="USP" evidence="10">
    <location>
        <begin position="123"/>
        <end position="562"/>
    </location>
</feature>
<evidence type="ECO:0000256" key="1">
    <source>
        <dbReference type="ARBA" id="ARBA00000707"/>
    </source>
</evidence>
<evidence type="ECO:0000313" key="12">
    <source>
        <dbReference type="Proteomes" id="UP000800039"/>
    </source>
</evidence>
<comment type="catalytic activity">
    <reaction evidence="1">
        <text>Thiol-dependent hydrolysis of ester, thioester, amide, peptide and isopeptide bonds formed by the C-terminal Gly of ubiquitin (a 76-residue protein attached to proteins as an intracellular targeting signal).</text>
        <dbReference type="EC" id="3.4.19.12"/>
    </reaction>
</comment>
<keyword evidence="9" id="KW-0812">Transmembrane</keyword>
<evidence type="ECO:0000256" key="9">
    <source>
        <dbReference type="SAM" id="Phobius"/>
    </source>
</evidence>
<accession>A0A9P4LA84</accession>
<feature type="compositionally biased region" description="Polar residues" evidence="8">
    <location>
        <begin position="724"/>
        <end position="739"/>
    </location>
</feature>
<evidence type="ECO:0000256" key="4">
    <source>
        <dbReference type="ARBA" id="ARBA00022670"/>
    </source>
</evidence>
<feature type="compositionally biased region" description="Basic and acidic residues" evidence="8">
    <location>
        <begin position="458"/>
        <end position="467"/>
    </location>
</feature>
<dbReference type="GeneID" id="63850037"/>
<organism evidence="11 12">
    <name type="scientific">Cucurbitaria berberidis CBS 394.84</name>
    <dbReference type="NCBI Taxonomy" id="1168544"/>
    <lineage>
        <taxon>Eukaryota</taxon>
        <taxon>Fungi</taxon>
        <taxon>Dikarya</taxon>
        <taxon>Ascomycota</taxon>
        <taxon>Pezizomycotina</taxon>
        <taxon>Dothideomycetes</taxon>
        <taxon>Pleosporomycetidae</taxon>
        <taxon>Pleosporales</taxon>
        <taxon>Pleosporineae</taxon>
        <taxon>Cucurbitariaceae</taxon>
        <taxon>Cucurbitaria</taxon>
    </lineage>
</organism>
<reference evidence="11" key="1">
    <citation type="submission" date="2020-01" db="EMBL/GenBank/DDBJ databases">
        <authorList>
            <consortium name="DOE Joint Genome Institute"/>
            <person name="Haridas S."/>
            <person name="Albert R."/>
            <person name="Binder M."/>
            <person name="Bloem J."/>
            <person name="Labutti K."/>
            <person name="Salamov A."/>
            <person name="Andreopoulos B."/>
            <person name="Baker S.E."/>
            <person name="Barry K."/>
            <person name="Bills G."/>
            <person name="Bluhm B.H."/>
            <person name="Cannon C."/>
            <person name="Castanera R."/>
            <person name="Culley D.E."/>
            <person name="Daum C."/>
            <person name="Ezra D."/>
            <person name="Gonzalez J.B."/>
            <person name="Henrissat B."/>
            <person name="Kuo A."/>
            <person name="Liang C."/>
            <person name="Lipzen A."/>
            <person name="Lutzoni F."/>
            <person name="Magnuson J."/>
            <person name="Mondo S."/>
            <person name="Nolan M."/>
            <person name="Ohm R."/>
            <person name="Pangilinan J."/>
            <person name="Park H.-J."/>
            <person name="Ramirez L."/>
            <person name="Alfaro M."/>
            <person name="Sun H."/>
            <person name="Tritt A."/>
            <person name="Yoshinaga Y."/>
            <person name="Zwiers L.-H."/>
            <person name="Turgeon B.G."/>
            <person name="Goodwin S.B."/>
            <person name="Spatafora J.W."/>
            <person name="Crous P.W."/>
            <person name="Grigoriev I.V."/>
        </authorList>
    </citation>
    <scope>NUCLEOTIDE SEQUENCE</scope>
    <source>
        <strain evidence="11">CBS 394.84</strain>
    </source>
</reference>
<name>A0A9P4LA84_9PLEO</name>
<feature type="region of interest" description="Disordered" evidence="8">
    <location>
        <begin position="446"/>
        <end position="474"/>
    </location>
</feature>
<dbReference type="InterPro" id="IPR001394">
    <property type="entry name" value="Peptidase_C19_UCH"/>
</dbReference>
<evidence type="ECO:0000313" key="11">
    <source>
        <dbReference type="EMBL" id="KAF1847178.1"/>
    </source>
</evidence>
<keyword evidence="9" id="KW-0472">Membrane</keyword>
<dbReference type="GO" id="GO:0004843">
    <property type="term" value="F:cysteine-type deubiquitinase activity"/>
    <property type="evidence" value="ECO:0007669"/>
    <property type="project" value="UniProtKB-EC"/>
</dbReference>
<dbReference type="GO" id="GO:0005829">
    <property type="term" value="C:cytosol"/>
    <property type="evidence" value="ECO:0007669"/>
    <property type="project" value="TreeGrafter"/>
</dbReference>
<dbReference type="EC" id="3.4.19.12" evidence="3"/>
<keyword evidence="12" id="KW-1185">Reference proteome</keyword>
<keyword evidence="9" id="KW-1133">Transmembrane helix</keyword>
<dbReference type="SUPFAM" id="SSF54001">
    <property type="entry name" value="Cysteine proteinases"/>
    <property type="match status" value="1"/>
</dbReference>
<keyword evidence="7" id="KW-0788">Thiol protease</keyword>
<dbReference type="RefSeq" id="XP_040789741.1">
    <property type="nucleotide sequence ID" value="XM_040932786.1"/>
</dbReference>
<keyword evidence="5" id="KW-0833">Ubl conjugation pathway</keyword>
<evidence type="ECO:0000256" key="5">
    <source>
        <dbReference type="ARBA" id="ARBA00022786"/>
    </source>
</evidence>
<evidence type="ECO:0000256" key="6">
    <source>
        <dbReference type="ARBA" id="ARBA00022801"/>
    </source>
</evidence>
<feature type="transmembrane region" description="Helical" evidence="9">
    <location>
        <begin position="28"/>
        <end position="51"/>
    </location>
</feature>
<dbReference type="PANTHER" id="PTHR24006:SF888">
    <property type="entry name" value="UBIQUITIN CARBOXYL-TERMINAL HYDROLASE 30"/>
    <property type="match status" value="1"/>
</dbReference>
<dbReference type="Proteomes" id="UP000800039">
    <property type="component" value="Unassembled WGS sequence"/>
</dbReference>
<feature type="compositionally biased region" description="Acidic residues" evidence="8">
    <location>
        <begin position="670"/>
        <end position="681"/>
    </location>
</feature>
<proteinExistence type="inferred from homology"/>
<dbReference type="Pfam" id="PF00443">
    <property type="entry name" value="UCH"/>
    <property type="match status" value="1"/>
</dbReference>
<feature type="region of interest" description="Disordered" evidence="8">
    <location>
        <begin position="244"/>
        <end position="269"/>
    </location>
</feature>
<dbReference type="GO" id="GO:0016579">
    <property type="term" value="P:protein deubiquitination"/>
    <property type="evidence" value="ECO:0007669"/>
    <property type="project" value="InterPro"/>
</dbReference>
<evidence type="ECO:0000256" key="7">
    <source>
        <dbReference type="ARBA" id="ARBA00022807"/>
    </source>
</evidence>
<dbReference type="Gene3D" id="3.90.70.10">
    <property type="entry name" value="Cysteine proteinases"/>
    <property type="match status" value="1"/>
</dbReference>
<evidence type="ECO:0000256" key="2">
    <source>
        <dbReference type="ARBA" id="ARBA00009085"/>
    </source>
</evidence>
<keyword evidence="4" id="KW-0645">Protease</keyword>
<gene>
    <name evidence="11" type="ORF">K460DRAFT_363283</name>
</gene>
<protein>
    <recommendedName>
        <fullName evidence="3">ubiquitinyl hydrolase 1</fullName>
        <ecNumber evidence="3">3.4.19.12</ecNumber>
    </recommendedName>
</protein>